<protein>
    <submittedName>
        <fullName evidence="1">Uncharacterized protein</fullName>
    </submittedName>
</protein>
<proteinExistence type="predicted"/>
<gene>
    <name evidence="1" type="ORF">LCGC14_1368410</name>
</gene>
<reference evidence="1" key="1">
    <citation type="journal article" date="2015" name="Nature">
        <title>Complex archaea that bridge the gap between prokaryotes and eukaryotes.</title>
        <authorList>
            <person name="Spang A."/>
            <person name="Saw J.H."/>
            <person name="Jorgensen S.L."/>
            <person name="Zaremba-Niedzwiedzka K."/>
            <person name="Martijn J."/>
            <person name="Lind A.E."/>
            <person name="van Eijk R."/>
            <person name="Schleper C."/>
            <person name="Guy L."/>
            <person name="Ettema T.J."/>
        </authorList>
    </citation>
    <scope>NUCLEOTIDE SEQUENCE</scope>
</reference>
<organism evidence="1">
    <name type="scientific">marine sediment metagenome</name>
    <dbReference type="NCBI Taxonomy" id="412755"/>
    <lineage>
        <taxon>unclassified sequences</taxon>
        <taxon>metagenomes</taxon>
        <taxon>ecological metagenomes</taxon>
    </lineage>
</organism>
<evidence type="ECO:0000313" key="1">
    <source>
        <dbReference type="EMBL" id="KKM77601.1"/>
    </source>
</evidence>
<dbReference type="AlphaFoldDB" id="A0A0F9KS22"/>
<dbReference type="EMBL" id="LAZR01008618">
    <property type="protein sequence ID" value="KKM77601.1"/>
    <property type="molecule type" value="Genomic_DNA"/>
</dbReference>
<accession>A0A0F9KS22</accession>
<sequence length="222" mass="25279">MCEPYHSVVQYSKDFDDTNLPFGDNIDKETRLKAALGKAFGWTKRVGRWFHLSRFGAGHSGASMETAHASRYLPFPTLYEGQWWHRKFVLDSWGAKADADALAAAEKYHHVSVLGSMSLFRRFLETSMVKTNHLYGASVYVETMIDHVFTKEGSNKLLEKFRRVFGKSAVPAHVMNRQSSVQEIEKGIKIVMGFTRRRELFLPHFADDDSLWVPGGKAESTQ</sequence>
<name>A0A0F9KS22_9ZZZZ</name>
<comment type="caution">
    <text evidence="1">The sequence shown here is derived from an EMBL/GenBank/DDBJ whole genome shotgun (WGS) entry which is preliminary data.</text>
</comment>